<dbReference type="AlphaFoldDB" id="A0A7K8WM14"/>
<comment type="caution">
    <text evidence="15">The sequence shown here is derived from an EMBL/GenBank/DDBJ whole genome shotgun (WGS) entry which is preliminary data.</text>
</comment>
<dbReference type="InterPro" id="IPR011989">
    <property type="entry name" value="ARM-like"/>
</dbReference>
<keyword evidence="8" id="KW-0653">Protein transport</keyword>
<sequence>MDLNSASTVVLQVLTQATSQDTAVLKPAEEQLKQWETQPGFYSVLLNIFTNHSLDVNVRWLAVLYFKNGIDRYWRRVAPHALSEEEKTTLRAGLITNFNEPVNQIATQISVLIAKVARVDCPRQWPELIPTLVESVKVQDDLQQHRALLTFYHVTKTLSSKRLAADRKLFYDLTSSIYSFACSLWNHHTDTFLQQICAGNEAAAANSLERTLLSLKVLRKLTVHGFVEPHWNAEVMGFLHAVFERLKQFLECSRSIRPEHICRDRLEKTVILFTKVLLDFLDQHPFSFTALIQRSLEFSVSYVFTEAGEGIVFEQFIVQCMNLIKMIVKNYAYKPSKNIEDSSPETLEAHKIKTAFFTYPTLMEICRRLVTHYFLLTKEELTMWEEDPESFTVEETGGDSWKYSLRPCTEVLFIDIFHEYNQTLTPVLLEMVHSLQGSTNIEDTNAILIKDAVYNAVGLAAYELFDSVDFDQWFKNQLLAELQVSHDRYKPIRRRVIWLIGQWISVKFKSDLRPVLYEAIRNLLQDRDLVSCIHLQSILFFLNDCSPVDDFEFRTDQFLPYLESMFTLLFQLLQEVTQCDTKMHVLHVLSCVIERVNMQIRPYVGCLVQYLPLLWKQSEEHNMLRCAILTTLIHLVQGLGADSKNLYPFLLPVIQLSTDVSQPPHVYLLEDGLELWLVTLENSPCLTPELLRIFQNMSALLELSSENLKNCFKIINAYIFLASSEFLQMYAAGLCRSFCDLLKDITTEGQVQVLKVVENVLKVNPVLGPQMFQPLLPSVFRGIIDGERYPVVMSTYLGIMGRVLLQNTRFFSLLLSQMACELGQELDQILGNMIEMWVDRMDNITQPERRKLSALALLSLLPSLNSVIQDKFCGIINISVEGLHDVMTEDSETGTYKDCMLMSHFEEPKATDDEEPPTEQDKRKKMLALKDPVHTVSLQQFIYEKLKAQQELLGEQGFQALMETVDTEIVAQLQEFLQGF</sequence>
<dbReference type="GO" id="GO:0005829">
    <property type="term" value="C:cytosol"/>
    <property type="evidence" value="ECO:0007669"/>
    <property type="project" value="TreeGrafter"/>
</dbReference>
<evidence type="ECO:0000256" key="3">
    <source>
        <dbReference type="ARBA" id="ARBA00007991"/>
    </source>
</evidence>
<dbReference type="Pfam" id="PF03810">
    <property type="entry name" value="IBN_N"/>
    <property type="match status" value="1"/>
</dbReference>
<dbReference type="SUPFAM" id="SSF48371">
    <property type="entry name" value="ARM repeat"/>
    <property type="match status" value="1"/>
</dbReference>
<evidence type="ECO:0000256" key="6">
    <source>
        <dbReference type="ARBA" id="ARBA00022553"/>
    </source>
</evidence>
<dbReference type="FunFam" id="1.25.10.10:FF:000116">
    <property type="entry name" value="importin-11 isoform X1"/>
    <property type="match status" value="1"/>
</dbReference>
<organism evidence="15 16">
    <name type="scientific">Sclerurus mexicanus</name>
    <name type="common">tawny-throated leaftosser</name>
    <dbReference type="NCBI Taxonomy" id="265632"/>
    <lineage>
        <taxon>Eukaryota</taxon>
        <taxon>Metazoa</taxon>
        <taxon>Chordata</taxon>
        <taxon>Craniata</taxon>
        <taxon>Vertebrata</taxon>
        <taxon>Euteleostomi</taxon>
        <taxon>Archelosauria</taxon>
        <taxon>Archosauria</taxon>
        <taxon>Dinosauria</taxon>
        <taxon>Saurischia</taxon>
        <taxon>Theropoda</taxon>
        <taxon>Coelurosauria</taxon>
        <taxon>Aves</taxon>
        <taxon>Neognathae</taxon>
        <taxon>Neoaves</taxon>
        <taxon>Telluraves</taxon>
        <taxon>Australaves</taxon>
        <taxon>Passeriformes</taxon>
        <taxon>Furnariidae</taxon>
        <taxon>Sclerurus</taxon>
    </lineage>
</organism>
<keyword evidence="16" id="KW-1185">Reference proteome</keyword>
<feature type="non-terminal residue" evidence="15">
    <location>
        <position position="980"/>
    </location>
</feature>
<evidence type="ECO:0000256" key="1">
    <source>
        <dbReference type="ARBA" id="ARBA00004123"/>
    </source>
</evidence>
<feature type="non-terminal residue" evidence="15">
    <location>
        <position position="1"/>
    </location>
</feature>
<dbReference type="Pfam" id="PF25758">
    <property type="entry name" value="TPR_IPO11"/>
    <property type="match status" value="1"/>
</dbReference>
<evidence type="ECO:0000256" key="5">
    <source>
        <dbReference type="ARBA" id="ARBA00022490"/>
    </source>
</evidence>
<feature type="domain" description="Importin N-terminal" evidence="14">
    <location>
        <begin position="28"/>
        <end position="100"/>
    </location>
</feature>
<evidence type="ECO:0000259" key="14">
    <source>
        <dbReference type="PROSITE" id="PS50166"/>
    </source>
</evidence>
<reference evidence="15 16" key="1">
    <citation type="submission" date="2019-09" db="EMBL/GenBank/DDBJ databases">
        <title>Bird 10,000 Genomes (B10K) Project - Family phase.</title>
        <authorList>
            <person name="Zhang G."/>
        </authorList>
    </citation>
    <scope>NUCLEOTIDE SEQUENCE [LARGE SCALE GENOMIC DNA]</scope>
    <source>
        <strain evidence="15">B10K-DU-001-03</strain>
        <tissue evidence="15">Muscle</tissue>
    </source>
</reference>
<keyword evidence="7" id="KW-0677">Repeat</keyword>
<evidence type="ECO:0000256" key="7">
    <source>
        <dbReference type="ARBA" id="ARBA00022737"/>
    </source>
</evidence>
<keyword evidence="5" id="KW-0963">Cytoplasm</keyword>
<evidence type="ECO:0000256" key="8">
    <source>
        <dbReference type="ARBA" id="ARBA00022927"/>
    </source>
</evidence>
<dbReference type="InterPro" id="IPR058669">
    <property type="entry name" value="TPR_IPO7/11-like"/>
</dbReference>
<name>A0A7K8WM14_9FURN</name>
<keyword evidence="10" id="KW-0539">Nucleus</keyword>
<proteinExistence type="inferred from homology"/>
<dbReference type="PROSITE" id="PS50166">
    <property type="entry name" value="IMPORTIN_B_NT"/>
    <property type="match status" value="1"/>
</dbReference>
<dbReference type="GO" id="GO:0005635">
    <property type="term" value="C:nuclear envelope"/>
    <property type="evidence" value="ECO:0007669"/>
    <property type="project" value="TreeGrafter"/>
</dbReference>
<dbReference type="InterPro" id="IPR001494">
    <property type="entry name" value="Importin-beta_N"/>
</dbReference>
<evidence type="ECO:0000313" key="16">
    <source>
        <dbReference type="Proteomes" id="UP000588334"/>
    </source>
</evidence>
<dbReference type="OrthoDB" id="361693at2759"/>
<evidence type="ECO:0000256" key="4">
    <source>
        <dbReference type="ARBA" id="ARBA00022448"/>
    </source>
</evidence>
<dbReference type="Proteomes" id="UP000588334">
    <property type="component" value="Unassembled WGS sequence"/>
</dbReference>
<dbReference type="EMBL" id="VWZF01005013">
    <property type="protein sequence ID" value="NXF79815.1"/>
    <property type="molecule type" value="Genomic_DNA"/>
</dbReference>
<dbReference type="GO" id="GO:0006606">
    <property type="term" value="P:protein import into nucleus"/>
    <property type="evidence" value="ECO:0007669"/>
    <property type="project" value="TreeGrafter"/>
</dbReference>
<evidence type="ECO:0000256" key="10">
    <source>
        <dbReference type="ARBA" id="ARBA00023242"/>
    </source>
</evidence>
<dbReference type="Gene3D" id="1.25.10.10">
    <property type="entry name" value="Leucine-rich Repeat Variant"/>
    <property type="match status" value="1"/>
</dbReference>
<evidence type="ECO:0000313" key="15">
    <source>
        <dbReference type="EMBL" id="NXF79815.1"/>
    </source>
</evidence>
<dbReference type="GO" id="GO:0031267">
    <property type="term" value="F:small GTPase binding"/>
    <property type="evidence" value="ECO:0007669"/>
    <property type="project" value="InterPro"/>
</dbReference>
<dbReference type="PANTHER" id="PTHR10997">
    <property type="entry name" value="IMPORTIN-7, 8, 11"/>
    <property type="match status" value="1"/>
</dbReference>
<evidence type="ECO:0000256" key="13">
    <source>
        <dbReference type="ARBA" id="ARBA00077811"/>
    </source>
</evidence>
<gene>
    <name evidence="15" type="primary">Ipo11</name>
    <name evidence="15" type="ORF">SCLMEX_R14764</name>
</gene>
<protein>
    <recommendedName>
        <fullName evidence="12">Importin-11</fullName>
    </recommendedName>
    <alternativeName>
        <fullName evidence="13">Ran-binding protein 11</fullName>
    </alternativeName>
</protein>
<comment type="subunit">
    <text evidence="11">Interacts with UBE2E3 and RPL12.</text>
</comment>
<dbReference type="InterPro" id="IPR016024">
    <property type="entry name" value="ARM-type_fold"/>
</dbReference>
<evidence type="ECO:0000256" key="12">
    <source>
        <dbReference type="ARBA" id="ARBA00072254"/>
    </source>
</evidence>
<evidence type="ECO:0000256" key="9">
    <source>
        <dbReference type="ARBA" id="ARBA00022990"/>
    </source>
</evidence>
<comment type="subcellular location">
    <subcellularLocation>
        <location evidence="2">Cytoplasm</location>
    </subcellularLocation>
    <subcellularLocation>
        <location evidence="1">Nucleus</location>
    </subcellularLocation>
</comment>
<dbReference type="PANTHER" id="PTHR10997:SF7">
    <property type="entry name" value="IMPORTIN-11"/>
    <property type="match status" value="1"/>
</dbReference>
<evidence type="ECO:0000256" key="11">
    <source>
        <dbReference type="ARBA" id="ARBA00062902"/>
    </source>
</evidence>
<keyword evidence="6" id="KW-0597">Phosphoprotein</keyword>
<evidence type="ECO:0000256" key="2">
    <source>
        <dbReference type="ARBA" id="ARBA00004496"/>
    </source>
</evidence>
<accession>A0A7K8WM14</accession>
<comment type="similarity">
    <text evidence="3">Belongs to the importin beta family.</text>
</comment>
<keyword evidence="4" id="KW-0813">Transport</keyword>
<dbReference type="SMART" id="SM00913">
    <property type="entry name" value="IBN_N"/>
    <property type="match status" value="1"/>
</dbReference>
<keyword evidence="9" id="KW-0007">Acetylation</keyword>